<reference evidence="2 3" key="1">
    <citation type="submission" date="2019-10" db="EMBL/GenBank/DDBJ databases">
        <title>Georgenia wutianyii sp. nov. and Georgenia yuyongxinii sp. nov. isolated from plateau pika (Ochotona curzoniae) in the Qinghai-Tibet plateau of China.</title>
        <authorList>
            <person name="Tian Z."/>
        </authorList>
    </citation>
    <scope>NUCLEOTIDE SEQUENCE [LARGE SCALE GENOMIC DNA]</scope>
    <source>
        <strain evidence="2 3">DSM 21501</strain>
    </source>
</reference>
<dbReference type="RefSeq" id="WP_152203521.1">
    <property type="nucleotide sequence ID" value="NZ_VUKF01000029.1"/>
</dbReference>
<dbReference type="EMBL" id="WHJE01000074">
    <property type="protein sequence ID" value="KAE8763412.1"/>
    <property type="molecule type" value="Genomic_DNA"/>
</dbReference>
<gene>
    <name evidence="2" type="ORF">GB883_14300</name>
</gene>
<dbReference type="AlphaFoldDB" id="A0A7J5UM20"/>
<evidence type="ECO:0000259" key="1">
    <source>
        <dbReference type="Pfam" id="PF04480"/>
    </source>
</evidence>
<feature type="domain" description="DUF559" evidence="1">
    <location>
        <begin position="198"/>
        <end position="295"/>
    </location>
</feature>
<proteinExistence type="predicted"/>
<accession>A0A7J5UM20</accession>
<keyword evidence="3" id="KW-1185">Reference proteome</keyword>
<dbReference type="SUPFAM" id="SSF52980">
    <property type="entry name" value="Restriction endonuclease-like"/>
    <property type="match status" value="1"/>
</dbReference>
<dbReference type="InterPro" id="IPR011335">
    <property type="entry name" value="Restrct_endonuc-II-like"/>
</dbReference>
<protein>
    <submittedName>
        <fullName evidence="2">DUF559 domain-containing protein</fullName>
    </submittedName>
</protein>
<dbReference type="Gene3D" id="3.40.960.10">
    <property type="entry name" value="VSR Endonuclease"/>
    <property type="match status" value="1"/>
</dbReference>
<sequence>MDRSDRAAGEERLRRASVLGVFTLATAAEAGLTRGVVRHKVATGTWRRIVGAAFMDVGVPSALDPVRLRAIGAALTWPDAVICHGTAALLHGLPVADDGHAHVLLPHRRQARHGLVPHYMEATEVRPMLSFRLTGARSTALDCLALLPFAEAERLMAWVRTREVITVSHLAADVEERRGRPGVEQLRRLLAMTRDGALSEAERRLHQILRGAGIQGWETNQPMVVGARVVARADVLFRAPKVIVEVDGRLAHADFEVERQRLNALTLAGYTVLRFTWRQLVDRPWQVREQVEEALRLARR</sequence>
<evidence type="ECO:0000313" key="3">
    <source>
        <dbReference type="Proteomes" id="UP000451860"/>
    </source>
</evidence>
<dbReference type="InterPro" id="IPR007569">
    <property type="entry name" value="DUF559"/>
</dbReference>
<dbReference type="OrthoDB" id="5243722at2"/>
<dbReference type="Pfam" id="PF04480">
    <property type="entry name" value="DUF559"/>
    <property type="match status" value="1"/>
</dbReference>
<comment type="caution">
    <text evidence="2">The sequence shown here is derived from an EMBL/GenBank/DDBJ whole genome shotgun (WGS) entry which is preliminary data.</text>
</comment>
<evidence type="ECO:0000313" key="2">
    <source>
        <dbReference type="EMBL" id="KAE8763412.1"/>
    </source>
</evidence>
<organism evidence="2 3">
    <name type="scientific">Georgenia thermotolerans</name>
    <dbReference type="NCBI Taxonomy" id="527326"/>
    <lineage>
        <taxon>Bacteria</taxon>
        <taxon>Bacillati</taxon>
        <taxon>Actinomycetota</taxon>
        <taxon>Actinomycetes</taxon>
        <taxon>Micrococcales</taxon>
        <taxon>Bogoriellaceae</taxon>
        <taxon>Georgenia</taxon>
    </lineage>
</organism>
<dbReference type="Proteomes" id="UP000451860">
    <property type="component" value="Unassembled WGS sequence"/>
</dbReference>
<name>A0A7J5UM20_9MICO</name>